<reference evidence="1 2" key="1">
    <citation type="submission" date="2019-06" db="EMBL/GenBank/DDBJ databases">
        <title>Pantoea dispersa Assembly.</title>
        <authorList>
            <person name="Wang J."/>
        </authorList>
    </citation>
    <scope>NUCLEOTIDE SEQUENCE [LARGE SCALE GENOMIC DNA]</scope>
    <source>
        <strain evidence="2">bio</strain>
    </source>
</reference>
<evidence type="ECO:0000313" key="2">
    <source>
        <dbReference type="Proteomes" id="UP000319715"/>
    </source>
</evidence>
<feature type="non-terminal residue" evidence="1">
    <location>
        <position position="1"/>
    </location>
</feature>
<proteinExistence type="predicted"/>
<gene>
    <name evidence="1" type="ORF">FK492_24470</name>
</gene>
<keyword evidence="1" id="KW-0808">Transferase</keyword>
<sequence>DQICARRELRARLSELLALMMRQPAPAKSEAA</sequence>
<protein>
    <submittedName>
        <fullName evidence="1">Acetyl-CoA carboxylase carboxyl transferase subunit beta</fullName>
    </submittedName>
</protein>
<dbReference type="GO" id="GO:0016740">
    <property type="term" value="F:transferase activity"/>
    <property type="evidence" value="ECO:0007669"/>
    <property type="project" value="UniProtKB-KW"/>
</dbReference>
<name>A0ABY2ZU64_9GAMM</name>
<dbReference type="Proteomes" id="UP000319715">
    <property type="component" value="Unassembled WGS sequence"/>
</dbReference>
<comment type="caution">
    <text evidence="1">The sequence shown here is derived from an EMBL/GenBank/DDBJ whole genome shotgun (WGS) entry which is preliminary data.</text>
</comment>
<accession>A0ABY2ZU64</accession>
<keyword evidence="2" id="KW-1185">Reference proteome</keyword>
<dbReference type="EMBL" id="VICF01000223">
    <property type="protein sequence ID" value="TQC55852.1"/>
    <property type="molecule type" value="Genomic_DNA"/>
</dbReference>
<evidence type="ECO:0000313" key="1">
    <source>
        <dbReference type="EMBL" id="TQC55852.1"/>
    </source>
</evidence>
<organism evidence="1 2">
    <name type="scientific">Pantoea dispersa</name>
    <dbReference type="NCBI Taxonomy" id="59814"/>
    <lineage>
        <taxon>Bacteria</taxon>
        <taxon>Pseudomonadati</taxon>
        <taxon>Pseudomonadota</taxon>
        <taxon>Gammaproteobacteria</taxon>
        <taxon>Enterobacterales</taxon>
        <taxon>Erwiniaceae</taxon>
        <taxon>Pantoea</taxon>
    </lineage>
</organism>